<dbReference type="SMART" id="SM00382">
    <property type="entry name" value="AAA"/>
    <property type="match status" value="1"/>
</dbReference>
<protein>
    <submittedName>
        <fullName evidence="8">sn-glycerol 3-phosphate transport system ATP-binding protein</fullName>
    </submittedName>
</protein>
<dbReference type="SUPFAM" id="SSF52540">
    <property type="entry name" value="P-loop containing nucleoside triphosphate hydrolases"/>
    <property type="match status" value="1"/>
</dbReference>
<dbReference type="InterPro" id="IPR012340">
    <property type="entry name" value="NA-bd_OB-fold"/>
</dbReference>
<dbReference type="Gene3D" id="2.40.50.140">
    <property type="entry name" value="Nucleic acid-binding proteins"/>
    <property type="match status" value="1"/>
</dbReference>
<dbReference type="AlphaFoldDB" id="A0A1M5VQV6"/>
<evidence type="ECO:0000256" key="4">
    <source>
        <dbReference type="ARBA" id="ARBA00022840"/>
    </source>
</evidence>
<keyword evidence="3" id="KW-0547">Nucleotide-binding</keyword>
<evidence type="ECO:0000256" key="3">
    <source>
        <dbReference type="ARBA" id="ARBA00022741"/>
    </source>
</evidence>
<dbReference type="GO" id="GO:0055052">
    <property type="term" value="C:ATP-binding cassette (ABC) transporter complex, substrate-binding subunit-containing"/>
    <property type="evidence" value="ECO:0007669"/>
    <property type="project" value="TreeGrafter"/>
</dbReference>
<evidence type="ECO:0000256" key="5">
    <source>
        <dbReference type="ARBA" id="ARBA00022967"/>
    </source>
</evidence>
<keyword evidence="1" id="KW-0813">Transport</keyword>
<evidence type="ECO:0000259" key="7">
    <source>
        <dbReference type="PROSITE" id="PS50893"/>
    </source>
</evidence>
<dbReference type="EMBL" id="FQXV01000002">
    <property type="protein sequence ID" value="SHH77374.1"/>
    <property type="molecule type" value="Genomic_DNA"/>
</dbReference>
<dbReference type="InterPro" id="IPR017871">
    <property type="entry name" value="ABC_transporter-like_CS"/>
</dbReference>
<evidence type="ECO:0000256" key="1">
    <source>
        <dbReference type="ARBA" id="ARBA00022448"/>
    </source>
</evidence>
<dbReference type="InterPro" id="IPR003439">
    <property type="entry name" value="ABC_transporter-like_ATP-bd"/>
</dbReference>
<keyword evidence="4 8" id="KW-0067">ATP-binding</keyword>
<keyword evidence="9" id="KW-1185">Reference proteome</keyword>
<dbReference type="PANTHER" id="PTHR43875:SF15">
    <property type="entry name" value="TREHALOSE IMPORT ATP-BINDING PROTEIN SUGC"/>
    <property type="match status" value="1"/>
</dbReference>
<accession>A0A1M5VQV6</accession>
<dbReference type="Gene3D" id="3.40.50.300">
    <property type="entry name" value="P-loop containing nucleotide triphosphate hydrolases"/>
    <property type="match status" value="1"/>
</dbReference>
<dbReference type="STRING" id="1123282.SAMN02745823_00958"/>
<dbReference type="GO" id="GO:0005524">
    <property type="term" value="F:ATP binding"/>
    <property type="evidence" value="ECO:0007669"/>
    <property type="project" value="UniProtKB-KW"/>
</dbReference>
<feature type="domain" description="ABC transporter" evidence="7">
    <location>
        <begin position="4"/>
        <end position="234"/>
    </location>
</feature>
<dbReference type="InterPro" id="IPR027417">
    <property type="entry name" value="P-loop_NTPase"/>
</dbReference>
<dbReference type="PROSITE" id="PS50893">
    <property type="entry name" value="ABC_TRANSPORTER_2"/>
    <property type="match status" value="1"/>
</dbReference>
<dbReference type="GO" id="GO:0016887">
    <property type="term" value="F:ATP hydrolysis activity"/>
    <property type="evidence" value="ECO:0007669"/>
    <property type="project" value="InterPro"/>
</dbReference>
<sequence length="360" mass="40037">MGEIRLENVDKSYGDKEIIKSLSLTIEDGSFTVLVGPSGCGKSTILRIIAGLEKKTGGNVFIGNKNVEGVEPGKRNLAMVFQNYALYPTMTVRQNIEFGLKNIKIPKQERDRLIDEVTGIVGLTAHLEKKPQFLSGGERQRVALARAMVKKPAVFLMDEPLSNLDAKLRQQLRLELIELHNRLGATFLYVTHDQVEAMSMGTKIVLMDNGRIMQEDTAHDIYNYPKNVFSSKFIGSPPMNVLELGELSEYLPTPLPAGVKFVGFRPEKAKIAENRRGSGGDGLSLEATVTGREMLGSEILYSVELTNKRKLAVKVMDDTEISQLEYGTQIGLFISSRHIIFFNDAEERVTAPYRAESKVI</sequence>
<dbReference type="InterPro" id="IPR015855">
    <property type="entry name" value="ABC_transpr_MalK-like"/>
</dbReference>
<evidence type="ECO:0000256" key="2">
    <source>
        <dbReference type="ARBA" id="ARBA00022475"/>
    </source>
</evidence>
<name>A0A1M5VQV6_9FIRM</name>
<dbReference type="GO" id="GO:0008643">
    <property type="term" value="P:carbohydrate transport"/>
    <property type="evidence" value="ECO:0007669"/>
    <property type="project" value="InterPro"/>
</dbReference>
<gene>
    <name evidence="8" type="ORF">SAMN02745823_00958</name>
</gene>
<dbReference type="Pfam" id="PF08402">
    <property type="entry name" value="TOBE_2"/>
    <property type="match status" value="1"/>
</dbReference>
<dbReference type="RefSeq" id="WP_073076510.1">
    <property type="nucleotide sequence ID" value="NZ_FQXV01000002.1"/>
</dbReference>
<dbReference type="FunFam" id="3.40.50.300:FF:000042">
    <property type="entry name" value="Maltose/maltodextrin ABC transporter, ATP-binding protein"/>
    <property type="match status" value="1"/>
</dbReference>
<dbReference type="InterPro" id="IPR008995">
    <property type="entry name" value="Mo/tungstate-bd_C_term_dom"/>
</dbReference>
<dbReference type="PROSITE" id="PS00211">
    <property type="entry name" value="ABC_TRANSPORTER_1"/>
    <property type="match status" value="1"/>
</dbReference>
<dbReference type="GO" id="GO:0140359">
    <property type="term" value="F:ABC-type transporter activity"/>
    <property type="evidence" value="ECO:0007669"/>
    <property type="project" value="InterPro"/>
</dbReference>
<dbReference type="PANTHER" id="PTHR43875">
    <property type="entry name" value="MALTODEXTRIN IMPORT ATP-BINDING PROTEIN MSMX"/>
    <property type="match status" value="1"/>
</dbReference>
<evidence type="ECO:0000256" key="6">
    <source>
        <dbReference type="ARBA" id="ARBA00023136"/>
    </source>
</evidence>
<dbReference type="CDD" id="cd03301">
    <property type="entry name" value="ABC_MalK_N"/>
    <property type="match status" value="1"/>
</dbReference>
<proteinExistence type="predicted"/>
<evidence type="ECO:0000313" key="9">
    <source>
        <dbReference type="Proteomes" id="UP000183995"/>
    </source>
</evidence>
<keyword evidence="2" id="KW-1003">Cell membrane</keyword>
<reference evidence="8 9" key="1">
    <citation type="submission" date="2016-11" db="EMBL/GenBank/DDBJ databases">
        <authorList>
            <person name="Jaros S."/>
            <person name="Januszkiewicz K."/>
            <person name="Wedrychowicz H."/>
        </authorList>
    </citation>
    <scope>NUCLEOTIDE SEQUENCE [LARGE SCALE GENOMIC DNA]</scope>
    <source>
        <strain evidence="8 9">DSM 10068</strain>
    </source>
</reference>
<dbReference type="SUPFAM" id="SSF50331">
    <property type="entry name" value="MOP-like"/>
    <property type="match status" value="1"/>
</dbReference>
<dbReference type="Proteomes" id="UP000183995">
    <property type="component" value="Unassembled WGS sequence"/>
</dbReference>
<organism evidence="8 9">
    <name type="scientific">Sporobacter termitidis DSM 10068</name>
    <dbReference type="NCBI Taxonomy" id="1123282"/>
    <lineage>
        <taxon>Bacteria</taxon>
        <taxon>Bacillati</taxon>
        <taxon>Bacillota</taxon>
        <taxon>Clostridia</taxon>
        <taxon>Eubacteriales</taxon>
        <taxon>Oscillospiraceae</taxon>
        <taxon>Sporobacter</taxon>
    </lineage>
</organism>
<dbReference type="Gene3D" id="2.40.50.100">
    <property type="match status" value="2"/>
</dbReference>
<dbReference type="InterPro" id="IPR047641">
    <property type="entry name" value="ABC_transpr_MalK/UgpC-like"/>
</dbReference>
<evidence type="ECO:0000313" key="8">
    <source>
        <dbReference type="EMBL" id="SHH77374.1"/>
    </source>
</evidence>
<dbReference type="InterPro" id="IPR013611">
    <property type="entry name" value="Transp-assoc_OB_typ2"/>
</dbReference>
<dbReference type="InterPro" id="IPR003593">
    <property type="entry name" value="AAA+_ATPase"/>
</dbReference>
<keyword evidence="6" id="KW-0472">Membrane</keyword>
<dbReference type="Pfam" id="PF00005">
    <property type="entry name" value="ABC_tran"/>
    <property type="match status" value="1"/>
</dbReference>
<keyword evidence="5" id="KW-1278">Translocase</keyword>
<dbReference type="OrthoDB" id="9802264at2"/>